<evidence type="ECO:0000313" key="2">
    <source>
        <dbReference type="EMBL" id="CAD8900248.1"/>
    </source>
</evidence>
<evidence type="ECO:0000313" key="4">
    <source>
        <dbReference type="EMBL" id="CAD8900252.1"/>
    </source>
</evidence>
<dbReference type="EMBL" id="HBFR01037693">
    <property type="protein sequence ID" value="CAD8900252.1"/>
    <property type="molecule type" value="Transcribed_RNA"/>
</dbReference>
<dbReference type="EMBL" id="HBFR01037694">
    <property type="protein sequence ID" value="CAD8900253.1"/>
    <property type="molecule type" value="Transcribed_RNA"/>
</dbReference>
<feature type="region of interest" description="Disordered" evidence="1">
    <location>
        <begin position="114"/>
        <end position="188"/>
    </location>
</feature>
<feature type="region of interest" description="Disordered" evidence="1">
    <location>
        <begin position="14"/>
        <end position="67"/>
    </location>
</feature>
<dbReference type="AlphaFoldDB" id="A0A6U5LC65"/>
<evidence type="ECO:0000256" key="1">
    <source>
        <dbReference type="SAM" id="MobiDB-lite"/>
    </source>
</evidence>
<dbReference type="EMBL" id="HBFR01037690">
    <property type="protein sequence ID" value="CAD8900249.1"/>
    <property type="molecule type" value="Transcribed_RNA"/>
</dbReference>
<feature type="compositionally biased region" description="Basic and acidic residues" evidence="1">
    <location>
        <begin position="164"/>
        <end position="188"/>
    </location>
</feature>
<evidence type="ECO:0000313" key="3">
    <source>
        <dbReference type="EMBL" id="CAD8900249.1"/>
    </source>
</evidence>
<feature type="compositionally biased region" description="Basic and acidic residues" evidence="1">
    <location>
        <begin position="57"/>
        <end position="67"/>
    </location>
</feature>
<organism evidence="2">
    <name type="scientific">Corethron hystrix</name>
    <dbReference type="NCBI Taxonomy" id="216773"/>
    <lineage>
        <taxon>Eukaryota</taxon>
        <taxon>Sar</taxon>
        <taxon>Stramenopiles</taxon>
        <taxon>Ochrophyta</taxon>
        <taxon>Bacillariophyta</taxon>
        <taxon>Coscinodiscophyceae</taxon>
        <taxon>Corethrophycidae</taxon>
        <taxon>Corethrales</taxon>
        <taxon>Corethraceae</taxon>
        <taxon>Corethron</taxon>
    </lineage>
</organism>
<dbReference type="EMBL" id="HBFR01037689">
    <property type="protein sequence ID" value="CAD8900248.1"/>
    <property type="molecule type" value="Transcribed_RNA"/>
</dbReference>
<feature type="compositionally biased region" description="Basic residues" evidence="1">
    <location>
        <begin position="46"/>
        <end position="56"/>
    </location>
</feature>
<accession>A0A6U5LC65</accession>
<reference evidence="2" key="1">
    <citation type="submission" date="2021-01" db="EMBL/GenBank/DDBJ databases">
        <authorList>
            <person name="Corre E."/>
            <person name="Pelletier E."/>
            <person name="Niang G."/>
            <person name="Scheremetjew M."/>
            <person name="Finn R."/>
            <person name="Kale V."/>
            <person name="Holt S."/>
            <person name="Cochrane G."/>
            <person name="Meng A."/>
            <person name="Brown T."/>
            <person name="Cohen L."/>
        </authorList>
    </citation>
    <scope>NUCLEOTIDE SEQUENCE</scope>
    <source>
        <strain evidence="2">308</strain>
    </source>
</reference>
<evidence type="ECO:0000313" key="5">
    <source>
        <dbReference type="EMBL" id="CAD8900253.1"/>
    </source>
</evidence>
<sequence>MSEKLIRKMMLERAARENSVLNRNGGDFRTEKKHPRPKGSIGDSGKKKRDGGRRRMKLDEGGGSRLSEKEYGILRMERATAHVKRCNGGILPSEMCALPDPSRKKVRLSATLEEGSTEGRDVARRFGPSTGNAALSVGIGNGRTASSTLSKFRRRQEVMPTVTKKKEAEKKRKDKLENMMKMLKESNR</sequence>
<name>A0A6U5LC65_9STRA</name>
<gene>
    <name evidence="2" type="ORF">CHYS00102_LOCUS27465</name>
    <name evidence="3" type="ORF">CHYS00102_LOCUS27466</name>
    <name evidence="4" type="ORF">CHYS00102_LOCUS27469</name>
    <name evidence="5" type="ORF">CHYS00102_LOCUS27470</name>
</gene>
<protein>
    <submittedName>
        <fullName evidence="2">Uncharacterized protein</fullName>
    </submittedName>
</protein>
<proteinExistence type="predicted"/>